<dbReference type="PANTHER" id="PTHR32502:SF26">
    <property type="entry name" value="PHOSPHOTRANSFERASE SYSTEM SUGAR-SPECIFIC EIID COMPONENT"/>
    <property type="match status" value="1"/>
</dbReference>
<dbReference type="AlphaFoldDB" id="A0A0F4L690"/>
<dbReference type="InterPro" id="IPR004704">
    <property type="entry name" value="PTS_IID_man"/>
</dbReference>
<accession>A0A0F4L690</accession>
<dbReference type="RefSeq" id="WP_045928816.1">
    <property type="nucleotide sequence ID" value="NZ_JBHSZS010000027.1"/>
</dbReference>
<feature type="transmembrane region" description="Helical" evidence="1">
    <location>
        <begin position="143"/>
        <end position="162"/>
    </location>
</feature>
<gene>
    <name evidence="2" type="ORF">JF76_18690</name>
</gene>
<keyword evidence="1" id="KW-0812">Transmembrane</keyword>
<dbReference type="PANTHER" id="PTHR32502">
    <property type="entry name" value="N-ACETYLGALACTOSAMINE PERMEASE II COMPONENT-RELATED"/>
    <property type="match status" value="1"/>
</dbReference>
<name>A0A0F4L690_9LACO</name>
<keyword evidence="1" id="KW-1133">Transmembrane helix</keyword>
<reference evidence="2 3" key="1">
    <citation type="submission" date="2014-12" db="EMBL/GenBank/DDBJ databases">
        <title>Comparative genomics of the lactic acid bacteria isolated from the honey bee gut.</title>
        <authorList>
            <person name="Ellegaard K.M."/>
            <person name="Tamarit D."/>
            <person name="Javelind E."/>
            <person name="Olofsson T."/>
            <person name="Andersson S.G."/>
            <person name="Vasquez A."/>
        </authorList>
    </citation>
    <scope>NUCLEOTIDE SEQUENCE [LARGE SCALE GENOMIC DNA]</scope>
    <source>
        <strain evidence="2 3">Biut2</strain>
    </source>
</reference>
<dbReference type="HOGENOM" id="CLU_060742_1_1_9"/>
<organism evidence="2 3">
    <name type="scientific">Lactobacillus kullabergensis</name>
    <dbReference type="NCBI Taxonomy" id="1218493"/>
    <lineage>
        <taxon>Bacteria</taxon>
        <taxon>Bacillati</taxon>
        <taxon>Bacillota</taxon>
        <taxon>Bacilli</taxon>
        <taxon>Lactobacillales</taxon>
        <taxon>Lactobacillaceae</taxon>
        <taxon>Lactobacillus</taxon>
    </lineage>
</organism>
<feature type="transmembrane region" description="Helical" evidence="1">
    <location>
        <begin position="183"/>
        <end position="204"/>
    </location>
</feature>
<dbReference type="PATRIC" id="fig|1218493.3.peg.1960"/>
<protein>
    <submittedName>
        <fullName evidence="2">PTS Man IID</fullName>
    </submittedName>
</protein>
<feature type="transmembrane region" description="Helical" evidence="1">
    <location>
        <begin position="224"/>
        <end position="245"/>
    </location>
</feature>
<dbReference type="OrthoDB" id="9795582at2"/>
<proteinExistence type="predicted"/>
<feature type="transmembrane region" description="Helical" evidence="1">
    <location>
        <begin position="119"/>
        <end position="137"/>
    </location>
</feature>
<keyword evidence="1" id="KW-0472">Membrane</keyword>
<evidence type="ECO:0000313" key="3">
    <source>
        <dbReference type="Proteomes" id="UP000033533"/>
    </source>
</evidence>
<sequence length="273" mass="29987">MNKEIETKKEGRVLTKKDIWRAMRRHYLAISTYNYDSGFAATLVWELFPALSKIYQDDPDGLQASIDNQFKFYNCNPWMSPIITGATLAIEEKGKTKSLQAVQDLKTALMGPFSGIGDTLIWVLFPTVLGAIAASMGKHGNSVGMWIYLAVYILFFFLRSFLYNVGYDSGTALMTNMSDKLSALTDAVSVLGIAVIGAIVPSTINFQLALKFSQAGVTLTGQHILDQLMPGLLPVLLTALLYWMLKKGRKMTTLILMVIVIAMVGAALGILKA</sequence>
<evidence type="ECO:0000313" key="2">
    <source>
        <dbReference type="EMBL" id="KJY54160.1"/>
    </source>
</evidence>
<comment type="caution">
    <text evidence="2">The sequence shown here is derived from an EMBL/GenBank/DDBJ whole genome shotgun (WGS) entry which is preliminary data.</text>
</comment>
<dbReference type="GO" id="GO:0005886">
    <property type="term" value="C:plasma membrane"/>
    <property type="evidence" value="ECO:0007669"/>
    <property type="project" value="TreeGrafter"/>
</dbReference>
<dbReference type="Proteomes" id="UP000033533">
    <property type="component" value="Unassembled WGS sequence"/>
</dbReference>
<evidence type="ECO:0000256" key="1">
    <source>
        <dbReference type="SAM" id="Phobius"/>
    </source>
</evidence>
<dbReference type="GO" id="GO:0009401">
    <property type="term" value="P:phosphoenolpyruvate-dependent sugar phosphotransferase system"/>
    <property type="evidence" value="ECO:0007669"/>
    <property type="project" value="InterPro"/>
</dbReference>
<dbReference type="STRING" id="1218493.JF76_18690"/>
<dbReference type="InterPro" id="IPR050303">
    <property type="entry name" value="GatZ_KbaZ_carbometab"/>
</dbReference>
<dbReference type="EMBL" id="JXBY01000029">
    <property type="protein sequence ID" value="KJY54160.1"/>
    <property type="molecule type" value="Genomic_DNA"/>
</dbReference>
<dbReference type="Pfam" id="PF03613">
    <property type="entry name" value="EIID-AGA"/>
    <property type="match status" value="1"/>
</dbReference>
<feature type="transmembrane region" description="Helical" evidence="1">
    <location>
        <begin position="252"/>
        <end position="271"/>
    </location>
</feature>
<dbReference type="PROSITE" id="PS51108">
    <property type="entry name" value="PTS_EIID"/>
    <property type="match status" value="1"/>
</dbReference>